<evidence type="ECO:0000313" key="1">
    <source>
        <dbReference type="EMBL" id="PJI92153.1"/>
    </source>
</evidence>
<dbReference type="Pfam" id="PF05521">
    <property type="entry name" value="Phage_HCP"/>
    <property type="match status" value="1"/>
</dbReference>
<keyword evidence="2" id="KW-1185">Reference proteome</keyword>
<dbReference type="Gene3D" id="2.40.10.270">
    <property type="entry name" value="Bacteriophage SPP1 head-tail adaptor protein"/>
    <property type="match status" value="1"/>
</dbReference>
<proteinExistence type="predicted"/>
<dbReference type="EMBL" id="PGTY01000001">
    <property type="protein sequence ID" value="PJI92153.1"/>
    <property type="molecule type" value="Genomic_DNA"/>
</dbReference>
<dbReference type="InterPro" id="IPR038666">
    <property type="entry name" value="SSP1_head-tail_sf"/>
</dbReference>
<gene>
    <name evidence="1" type="ORF">BC777_0997</name>
</gene>
<dbReference type="OrthoDB" id="7570189at2"/>
<reference evidence="1 2" key="1">
    <citation type="submission" date="2017-11" db="EMBL/GenBank/DDBJ databases">
        <title>Genomic Encyclopedia of Archaeal and Bacterial Type Strains, Phase II (KMG-II): From Individual Species to Whole Genera.</title>
        <authorList>
            <person name="Goeker M."/>
        </authorList>
    </citation>
    <scope>NUCLEOTIDE SEQUENCE [LARGE SCALE GENOMIC DNA]</scope>
    <source>
        <strain evidence="1 2">DSM 29128</strain>
    </source>
</reference>
<evidence type="ECO:0000313" key="2">
    <source>
        <dbReference type="Proteomes" id="UP000228531"/>
    </source>
</evidence>
<sequence>MSAPQLNRSLVLEAPLKVADGAGGYTRDWEPLGVLWAEVKAGTGAEKAETAMTFSRVPYRITVRAAPYGAPSRPVAGQRFRDGARVFEIYAVAEQGVRAAYLTCHAQEEVAP</sequence>
<name>A0A2M8WML6_9RHOB</name>
<dbReference type="Proteomes" id="UP000228531">
    <property type="component" value="Unassembled WGS sequence"/>
</dbReference>
<protein>
    <submittedName>
        <fullName evidence="1">Head-tail adaptor</fullName>
    </submittedName>
</protein>
<organism evidence="1 2">
    <name type="scientific">Yoonia maricola</name>
    <dbReference type="NCBI Taxonomy" id="420999"/>
    <lineage>
        <taxon>Bacteria</taxon>
        <taxon>Pseudomonadati</taxon>
        <taxon>Pseudomonadota</taxon>
        <taxon>Alphaproteobacteria</taxon>
        <taxon>Rhodobacterales</taxon>
        <taxon>Paracoccaceae</taxon>
        <taxon>Yoonia</taxon>
    </lineage>
</organism>
<dbReference type="InterPro" id="IPR008767">
    <property type="entry name" value="Phage_SPP1_head-tail_adaptor"/>
</dbReference>
<accession>A0A2M8WML6</accession>
<dbReference type="RefSeq" id="WP_100367003.1">
    <property type="nucleotide sequence ID" value="NZ_PGTY01000001.1"/>
</dbReference>
<comment type="caution">
    <text evidence="1">The sequence shown here is derived from an EMBL/GenBank/DDBJ whole genome shotgun (WGS) entry which is preliminary data.</text>
</comment>
<dbReference type="AlphaFoldDB" id="A0A2M8WML6"/>